<dbReference type="InterPro" id="IPR006616">
    <property type="entry name" value="DM9_repeat"/>
</dbReference>
<accession>A0A2H3JB10</accession>
<evidence type="ECO:0000259" key="1">
    <source>
        <dbReference type="Pfam" id="PF09994"/>
    </source>
</evidence>
<dbReference type="InterPro" id="IPR018712">
    <property type="entry name" value="Tle1-like_cat"/>
</dbReference>
<gene>
    <name evidence="2" type="ORF">WOLCODRAFT_133642</name>
</gene>
<protein>
    <recommendedName>
        <fullName evidence="1">T6SS Phospholipase effector Tle1-like catalytic domain-containing protein</fullName>
    </recommendedName>
</protein>
<dbReference type="SMART" id="SM00696">
    <property type="entry name" value="DM9"/>
    <property type="match status" value="1"/>
</dbReference>
<reference evidence="2 3" key="1">
    <citation type="journal article" date="2012" name="Science">
        <title>The Paleozoic origin of enzymatic lignin decomposition reconstructed from 31 fungal genomes.</title>
        <authorList>
            <person name="Floudas D."/>
            <person name="Binder M."/>
            <person name="Riley R."/>
            <person name="Barry K."/>
            <person name="Blanchette R.A."/>
            <person name="Henrissat B."/>
            <person name="Martinez A.T."/>
            <person name="Otillar R."/>
            <person name="Spatafora J.W."/>
            <person name="Yadav J.S."/>
            <person name="Aerts A."/>
            <person name="Benoit I."/>
            <person name="Boyd A."/>
            <person name="Carlson A."/>
            <person name="Copeland A."/>
            <person name="Coutinho P.M."/>
            <person name="de Vries R.P."/>
            <person name="Ferreira P."/>
            <person name="Findley K."/>
            <person name="Foster B."/>
            <person name="Gaskell J."/>
            <person name="Glotzer D."/>
            <person name="Gorecki P."/>
            <person name="Heitman J."/>
            <person name="Hesse C."/>
            <person name="Hori C."/>
            <person name="Igarashi K."/>
            <person name="Jurgens J.A."/>
            <person name="Kallen N."/>
            <person name="Kersten P."/>
            <person name="Kohler A."/>
            <person name="Kuees U."/>
            <person name="Kumar T.K.A."/>
            <person name="Kuo A."/>
            <person name="LaButti K."/>
            <person name="Larrondo L.F."/>
            <person name="Lindquist E."/>
            <person name="Ling A."/>
            <person name="Lombard V."/>
            <person name="Lucas S."/>
            <person name="Lundell T."/>
            <person name="Martin R."/>
            <person name="McLaughlin D.J."/>
            <person name="Morgenstern I."/>
            <person name="Morin E."/>
            <person name="Murat C."/>
            <person name="Nagy L.G."/>
            <person name="Nolan M."/>
            <person name="Ohm R.A."/>
            <person name="Patyshakuliyeva A."/>
            <person name="Rokas A."/>
            <person name="Ruiz-Duenas F.J."/>
            <person name="Sabat G."/>
            <person name="Salamov A."/>
            <person name="Samejima M."/>
            <person name="Schmutz J."/>
            <person name="Slot J.C."/>
            <person name="St John F."/>
            <person name="Stenlid J."/>
            <person name="Sun H."/>
            <person name="Sun S."/>
            <person name="Syed K."/>
            <person name="Tsang A."/>
            <person name="Wiebenga A."/>
            <person name="Young D."/>
            <person name="Pisabarro A."/>
            <person name="Eastwood D.C."/>
            <person name="Martin F."/>
            <person name="Cullen D."/>
            <person name="Grigoriev I.V."/>
            <person name="Hibbett D.S."/>
        </authorList>
    </citation>
    <scope>NUCLEOTIDE SEQUENCE [LARGE SCALE GENOMIC DNA]</scope>
    <source>
        <strain evidence="2 3">MD-104</strain>
    </source>
</reference>
<keyword evidence="3" id="KW-1185">Reference proteome</keyword>
<dbReference type="PANTHER" id="PTHR33840:SF1">
    <property type="entry name" value="TLE1 PHOSPHOLIPASE DOMAIN-CONTAINING PROTEIN"/>
    <property type="match status" value="1"/>
</dbReference>
<dbReference type="Pfam" id="PF09994">
    <property type="entry name" value="T6SS_Tle1-like_cat"/>
    <property type="match status" value="1"/>
</dbReference>
<feature type="domain" description="T6SS Phospholipase effector Tle1-like catalytic" evidence="1">
    <location>
        <begin position="4"/>
        <end position="266"/>
    </location>
</feature>
<name>A0A2H3JB10_WOLCO</name>
<dbReference type="OrthoDB" id="3057168at2759"/>
<organism evidence="2 3">
    <name type="scientific">Wolfiporia cocos (strain MD-104)</name>
    <name type="common">Brown rot fungus</name>
    <dbReference type="NCBI Taxonomy" id="742152"/>
    <lineage>
        <taxon>Eukaryota</taxon>
        <taxon>Fungi</taxon>
        <taxon>Dikarya</taxon>
        <taxon>Basidiomycota</taxon>
        <taxon>Agaricomycotina</taxon>
        <taxon>Agaricomycetes</taxon>
        <taxon>Polyporales</taxon>
        <taxon>Phaeolaceae</taxon>
        <taxon>Wolfiporia</taxon>
    </lineage>
</organism>
<evidence type="ECO:0000313" key="3">
    <source>
        <dbReference type="Proteomes" id="UP000218811"/>
    </source>
</evidence>
<dbReference type="STRING" id="742152.A0A2H3JB10"/>
<dbReference type="PANTHER" id="PTHR33840">
    <property type="match status" value="1"/>
</dbReference>
<dbReference type="Proteomes" id="UP000218811">
    <property type="component" value="Unassembled WGS sequence"/>
</dbReference>
<dbReference type="EMBL" id="KB467832">
    <property type="protein sequence ID" value="PCH34858.1"/>
    <property type="molecule type" value="Genomic_DNA"/>
</dbReference>
<sequence>MHPKMLLVFCDGTGNDSNLTDGITAPGGGLGGGGLMRPFATNVLRLSRAVKNTTSDGRLQIVFYQSGVGTEADFGENAVNHTLGIQAMGAAVVYKIRDAYAFIAQNFNEGDEICIFGFSRGAYTARKLSGFIDKIGLLEIENLGYFFEIWRQLVDGEKPNIPRGTRKTNIKCVGVWDTVGSTFNAINTLRIKDTNLPASIDVALHALSLQENRAKLLPTLWTVPLLGLASRGPNSKQLWFPGAHSDVGGGYERHELADIALFWMAGEISSFINIDLDFLRQSGQKRPEPWATSQPHNAYENLKRAEKWPMIEKTRLESGQIARDAQFHRSVLAAPTKLDIPKYMITLNTLKGKFGSNWEPDCPDLNLFEEHCIEEWGKAHIGDQYTCQFQAEAYSNFIPENAIKGGVENNGSVLYVARAPYAVHPGKASSKSGSIPWGYAEIYMKRGYEILTGTTPLKWVKVIGRFDMAQLKGAIPIR</sequence>
<proteinExistence type="predicted"/>
<dbReference type="OMA" id="WMAGEIS"/>
<evidence type="ECO:0000313" key="2">
    <source>
        <dbReference type="EMBL" id="PCH34858.1"/>
    </source>
</evidence>
<dbReference type="AlphaFoldDB" id="A0A2H3JB10"/>